<dbReference type="EMBL" id="BONH01000006">
    <property type="protein sequence ID" value="GIF96782.1"/>
    <property type="molecule type" value="Genomic_DNA"/>
</dbReference>
<accession>A0A8J3K5F1</accession>
<protein>
    <submittedName>
        <fullName evidence="1">Uncharacterized protein</fullName>
    </submittedName>
</protein>
<evidence type="ECO:0000313" key="2">
    <source>
        <dbReference type="Proteomes" id="UP000659904"/>
    </source>
</evidence>
<dbReference type="AlphaFoldDB" id="A0A8J3K5F1"/>
<dbReference type="Proteomes" id="UP000659904">
    <property type="component" value="Unassembled WGS sequence"/>
</dbReference>
<gene>
    <name evidence="1" type="ORF">Cci01nite_18760</name>
</gene>
<keyword evidence="2" id="KW-1185">Reference proteome</keyword>
<organism evidence="1 2">
    <name type="scientific">Catellatospora citrea</name>
    <dbReference type="NCBI Taxonomy" id="53366"/>
    <lineage>
        <taxon>Bacteria</taxon>
        <taxon>Bacillati</taxon>
        <taxon>Actinomycetota</taxon>
        <taxon>Actinomycetes</taxon>
        <taxon>Micromonosporales</taxon>
        <taxon>Micromonosporaceae</taxon>
        <taxon>Catellatospora</taxon>
    </lineage>
</organism>
<evidence type="ECO:0000313" key="1">
    <source>
        <dbReference type="EMBL" id="GIF96782.1"/>
    </source>
</evidence>
<name>A0A8J3K5F1_9ACTN</name>
<reference evidence="1 2" key="1">
    <citation type="submission" date="2021-01" db="EMBL/GenBank/DDBJ databases">
        <title>Whole genome shotgun sequence of Catellatospora citrea NBRC 14495.</title>
        <authorList>
            <person name="Komaki H."/>
            <person name="Tamura T."/>
        </authorList>
    </citation>
    <scope>NUCLEOTIDE SEQUENCE [LARGE SCALE GENOMIC DNA]</scope>
    <source>
        <strain evidence="1 2">NBRC 14495</strain>
    </source>
</reference>
<comment type="caution">
    <text evidence="1">The sequence shown here is derived from an EMBL/GenBank/DDBJ whole genome shotgun (WGS) entry which is preliminary data.</text>
</comment>
<sequence>MIASTASLIGVAIGAGLSYFSVRFQQRAAEKADVRRHAVARAEARRAEQLAALDKFLWAAQQAERVGVDRYQNGLQGDDLRHRGDQAMDHVWISEKMIMVLCSTGLHEAALSYAWGLQDTVFGSFGDGNCWDYWQPRREGFLAAMRTELEALQTA</sequence>
<proteinExistence type="predicted"/>